<protein>
    <submittedName>
        <fullName evidence="2">Uncharacterized protein</fullName>
    </submittedName>
</protein>
<accession>A0A6L2MIF4</accession>
<feature type="compositionally biased region" description="Pro residues" evidence="1">
    <location>
        <begin position="86"/>
        <end position="95"/>
    </location>
</feature>
<comment type="caution">
    <text evidence="2">The sequence shown here is derived from an EMBL/GenBank/DDBJ whole genome shotgun (WGS) entry which is preliminary data.</text>
</comment>
<evidence type="ECO:0000256" key="1">
    <source>
        <dbReference type="SAM" id="MobiDB-lite"/>
    </source>
</evidence>
<evidence type="ECO:0000313" key="2">
    <source>
        <dbReference type="EMBL" id="GEU73067.1"/>
    </source>
</evidence>
<feature type="region of interest" description="Disordered" evidence="1">
    <location>
        <begin position="72"/>
        <end position="104"/>
    </location>
</feature>
<name>A0A6L2MIF4_TANCI</name>
<organism evidence="2">
    <name type="scientific">Tanacetum cinerariifolium</name>
    <name type="common">Dalmatian daisy</name>
    <name type="synonym">Chrysanthemum cinerariifolium</name>
    <dbReference type="NCBI Taxonomy" id="118510"/>
    <lineage>
        <taxon>Eukaryota</taxon>
        <taxon>Viridiplantae</taxon>
        <taxon>Streptophyta</taxon>
        <taxon>Embryophyta</taxon>
        <taxon>Tracheophyta</taxon>
        <taxon>Spermatophyta</taxon>
        <taxon>Magnoliopsida</taxon>
        <taxon>eudicotyledons</taxon>
        <taxon>Gunneridae</taxon>
        <taxon>Pentapetalae</taxon>
        <taxon>asterids</taxon>
        <taxon>campanulids</taxon>
        <taxon>Asterales</taxon>
        <taxon>Asteraceae</taxon>
        <taxon>Asteroideae</taxon>
        <taxon>Anthemideae</taxon>
        <taxon>Anthemidinae</taxon>
        <taxon>Tanacetum</taxon>
    </lineage>
</organism>
<feature type="compositionally biased region" description="Polar residues" evidence="1">
    <location>
        <begin position="1"/>
        <end position="16"/>
    </location>
</feature>
<feature type="compositionally biased region" description="Low complexity" evidence="1">
    <location>
        <begin position="75"/>
        <end position="85"/>
    </location>
</feature>
<proteinExistence type="predicted"/>
<dbReference type="AlphaFoldDB" id="A0A6L2MIF4"/>
<sequence length="287" mass="31891">MTPSLSYISGSHQPPSATYRRRKTFSASLPAETKKFSYHPIYSIHYTTRHHAPPPPSSPSTAGTTTLNHHHHLVSRTTTTLITTTPSPPSPPLSPPHQRHPHQPPLRVRLVVRSTIRGAFGWLFYSHMGCLVEQINLKGKDYAKIVKNQSKPGNMGHKIESLHQKSDQRAFFYNKQANEAKCEKIESSSYYPAPQPYTIIPLPHPRSPHAFSPNPSCLNGEISLDGVYKAGSSRSTGPRINYAKSFGKKTQGMLLDCQGGNPCAIPPYDQRLGSNQRGGSRISIYYK</sequence>
<feature type="region of interest" description="Disordered" evidence="1">
    <location>
        <begin position="47"/>
        <end position="66"/>
    </location>
</feature>
<dbReference type="EMBL" id="BKCJ010006618">
    <property type="protein sequence ID" value="GEU73067.1"/>
    <property type="molecule type" value="Genomic_DNA"/>
</dbReference>
<gene>
    <name evidence="2" type="ORF">Tci_045045</name>
</gene>
<feature type="region of interest" description="Disordered" evidence="1">
    <location>
        <begin position="1"/>
        <end position="25"/>
    </location>
</feature>
<reference evidence="2" key="1">
    <citation type="journal article" date="2019" name="Sci. Rep.">
        <title>Draft genome of Tanacetum cinerariifolium, the natural source of mosquito coil.</title>
        <authorList>
            <person name="Yamashiro T."/>
            <person name="Shiraishi A."/>
            <person name="Satake H."/>
            <person name="Nakayama K."/>
        </authorList>
    </citation>
    <scope>NUCLEOTIDE SEQUENCE</scope>
</reference>